<evidence type="ECO:0000313" key="6">
    <source>
        <dbReference type="EMBL" id="MCC0093776.1"/>
    </source>
</evidence>
<comment type="similarity">
    <text evidence="1">Belongs to the leucine-binding protein family.</text>
</comment>
<dbReference type="InterPro" id="IPR028081">
    <property type="entry name" value="Leu-bd"/>
</dbReference>
<name>A0ABS8DY37_9ACTN</name>
<keyword evidence="3" id="KW-0732">Signal</keyword>
<evidence type="ECO:0000259" key="5">
    <source>
        <dbReference type="Pfam" id="PF13458"/>
    </source>
</evidence>
<keyword evidence="7" id="KW-1185">Reference proteome</keyword>
<dbReference type="PANTHER" id="PTHR47151">
    <property type="entry name" value="LEU/ILE/VAL-BINDING ABC TRANSPORTER SUBUNIT"/>
    <property type="match status" value="1"/>
</dbReference>
<accession>A0ABS8DY37</accession>
<keyword evidence="2" id="KW-0813">Transport</keyword>
<dbReference type="InterPro" id="IPR028082">
    <property type="entry name" value="Peripla_BP_I"/>
</dbReference>
<evidence type="ECO:0000256" key="2">
    <source>
        <dbReference type="ARBA" id="ARBA00022448"/>
    </source>
</evidence>
<proteinExistence type="inferred from homology"/>
<evidence type="ECO:0000256" key="1">
    <source>
        <dbReference type="ARBA" id="ARBA00010062"/>
    </source>
</evidence>
<feature type="domain" description="Leucine-binding protein" evidence="5">
    <location>
        <begin position="36"/>
        <end position="376"/>
    </location>
</feature>
<dbReference type="Pfam" id="PF13458">
    <property type="entry name" value="Peripla_BP_6"/>
    <property type="match status" value="1"/>
</dbReference>
<evidence type="ECO:0000313" key="7">
    <source>
        <dbReference type="Proteomes" id="UP001520654"/>
    </source>
</evidence>
<dbReference type="Gene3D" id="3.40.50.2300">
    <property type="match status" value="2"/>
</dbReference>
<dbReference type="Proteomes" id="UP001520654">
    <property type="component" value="Unassembled WGS sequence"/>
</dbReference>
<reference evidence="6 7" key="1">
    <citation type="submission" date="2021-08" db="EMBL/GenBank/DDBJ databases">
        <title>Genomic Architecture of Streptomyces flavotricini NGL1 and Streptomyces erythrochromogenes HMS4 With Differential Plant Beneficial attributes and laccase production capabilities.</title>
        <authorList>
            <person name="Salwan R."/>
            <person name="Kaur R."/>
            <person name="Sharma V."/>
        </authorList>
    </citation>
    <scope>NUCLEOTIDE SEQUENCE [LARGE SCALE GENOMIC DNA]</scope>
    <source>
        <strain evidence="6 7">NGL1</strain>
    </source>
</reference>
<evidence type="ECO:0000256" key="4">
    <source>
        <dbReference type="ARBA" id="ARBA00022970"/>
    </source>
</evidence>
<dbReference type="CDD" id="cd06342">
    <property type="entry name" value="PBP1_ABC_LIVBP-like"/>
    <property type="match status" value="1"/>
</dbReference>
<protein>
    <submittedName>
        <fullName evidence="6">Branched-chain amino acid ABC transporter substrate-binding protein</fullName>
    </submittedName>
</protein>
<dbReference type="PANTHER" id="PTHR47151:SF2">
    <property type="entry name" value="AMINO ACID BINDING PROTEIN"/>
    <property type="match status" value="1"/>
</dbReference>
<comment type="caution">
    <text evidence="6">The sequence shown here is derived from an EMBL/GenBank/DDBJ whole genome shotgun (WGS) entry which is preliminary data.</text>
</comment>
<gene>
    <name evidence="6" type="ORF">K7B10_03020</name>
</gene>
<keyword evidence="4" id="KW-0029">Amino-acid transport</keyword>
<dbReference type="InterPro" id="IPR000709">
    <property type="entry name" value="Leu_Ile_Val-bd"/>
</dbReference>
<sequence>MVSMCAALVVTGATALTGCNKDDGAARVGSDGKPIYKIGFQGPLTGESSAIGVNMENGVKLAVKQANARGDLAFHVEYAASDDAGSPDQSPAAAQKLIDDESVVGLVGPAFSGAAKASGRLYSEAGLVSVSHASNPGLPELGFRSFVRSVPNDNAQGGAMVTYFTRQLKTKKVYVVDDKSEYGVGLSKVAEKQLKEAGVEVVKAGVPAKTPDYTAAATAVKHSGADALIYNGLYSDAAPFAKKLKDVGFDKPKIASDGTYDKKFTELAGDAAEGWLLTCQCLDANVDPGTKQFAEDYKTEYKAPPGLYSAESYDATNLIIEQIKALGGGDGGDVRREAVLEKVKKADYKGLTRQFSFKENGEFAGNGIYLSEVKGGRITLKGNVDTLVSAG</sequence>
<evidence type="ECO:0000256" key="3">
    <source>
        <dbReference type="ARBA" id="ARBA00022729"/>
    </source>
</evidence>
<dbReference type="SUPFAM" id="SSF53822">
    <property type="entry name" value="Periplasmic binding protein-like I"/>
    <property type="match status" value="1"/>
</dbReference>
<organism evidence="6 7">
    <name type="scientific">Streptomyces flavotricini</name>
    <dbReference type="NCBI Taxonomy" id="66888"/>
    <lineage>
        <taxon>Bacteria</taxon>
        <taxon>Bacillati</taxon>
        <taxon>Actinomycetota</taxon>
        <taxon>Actinomycetes</taxon>
        <taxon>Kitasatosporales</taxon>
        <taxon>Streptomycetaceae</taxon>
        <taxon>Streptomyces</taxon>
    </lineage>
</organism>
<dbReference type="EMBL" id="JAINUL010000001">
    <property type="protein sequence ID" value="MCC0093776.1"/>
    <property type="molecule type" value="Genomic_DNA"/>
</dbReference>
<dbReference type="PRINTS" id="PR00337">
    <property type="entry name" value="LEUILEVALBP"/>
</dbReference>